<proteinExistence type="predicted"/>
<feature type="region of interest" description="Disordered" evidence="1">
    <location>
        <begin position="1"/>
        <end position="28"/>
    </location>
</feature>
<sequence>MHQTSDTTLTDGLISVRGNDDGGRRRRRLSDANARGELLRLDRGVYVDPSLWLSAAPWTRHLLTTRAHALTQPGAVFCRETALSLHGFPLLRAPQYVHVRTGSRSNTGRRRAQQMVSPAVSRNVLARHEDGGPQGRGLQERDLVPPAVKKVLVAGGAGRRRRPFHRPALHLDDQGLMAESLIHVLGDTVPRMTAVESAVVLDAARSSARCGPAISQREVEEAMLPWASDAVMRRWKNAWQLADPGAESAGESVSRILMLEAGFQVPQTQKKIRMPDGRLVRVDFFWPEVGLIGEFDGMEKYSRSRDFSGLTPARVVEEEKVREDELRALGHRVVRWTWGQMVHQRRLPEILLRAGVPRPHVSRTL</sequence>
<reference evidence="2 3" key="1">
    <citation type="submission" date="2023-09" db="EMBL/GenBank/DDBJ databases">
        <title>Description of three actinobacteria isolated from air of manufacturing shop in a pharmaceutical factory.</title>
        <authorList>
            <person name="Zhang D.-F."/>
        </authorList>
    </citation>
    <scope>NUCLEOTIDE SEQUENCE [LARGE SCALE GENOMIC DNA]</scope>
    <source>
        <strain evidence="2 3">LY-0111</strain>
    </source>
</reference>
<dbReference type="RefSeq" id="WP_310548976.1">
    <property type="nucleotide sequence ID" value="NZ_JAVKGR010000014.1"/>
</dbReference>
<dbReference type="EMBL" id="JAVKGR010000014">
    <property type="protein sequence ID" value="MDR8019989.1"/>
    <property type="molecule type" value="Genomic_DNA"/>
</dbReference>
<organism evidence="2 3">
    <name type="scientific">Nesterenkonia aerolata</name>
    <dbReference type="NCBI Taxonomy" id="3074079"/>
    <lineage>
        <taxon>Bacteria</taxon>
        <taxon>Bacillati</taxon>
        <taxon>Actinomycetota</taxon>
        <taxon>Actinomycetes</taxon>
        <taxon>Micrococcales</taxon>
        <taxon>Micrococcaceae</taxon>
        <taxon>Nesterenkonia</taxon>
    </lineage>
</organism>
<evidence type="ECO:0000256" key="1">
    <source>
        <dbReference type="SAM" id="MobiDB-lite"/>
    </source>
</evidence>
<evidence type="ECO:0000313" key="3">
    <source>
        <dbReference type="Proteomes" id="UP001251870"/>
    </source>
</evidence>
<accession>A0ABU2DU15</accession>
<feature type="compositionally biased region" description="Polar residues" evidence="1">
    <location>
        <begin position="1"/>
        <end position="10"/>
    </location>
</feature>
<name>A0ABU2DU15_9MICC</name>
<evidence type="ECO:0000313" key="2">
    <source>
        <dbReference type="EMBL" id="MDR8019989.1"/>
    </source>
</evidence>
<dbReference type="Proteomes" id="UP001251870">
    <property type="component" value="Unassembled WGS sequence"/>
</dbReference>
<protein>
    <recommendedName>
        <fullName evidence="4">Transcriptional regulator, AbiEi antitoxin, Type IV TA system</fullName>
    </recommendedName>
</protein>
<keyword evidence="3" id="KW-1185">Reference proteome</keyword>
<comment type="caution">
    <text evidence="2">The sequence shown here is derived from an EMBL/GenBank/DDBJ whole genome shotgun (WGS) entry which is preliminary data.</text>
</comment>
<gene>
    <name evidence="2" type="ORF">RIL96_10480</name>
</gene>
<evidence type="ECO:0008006" key="4">
    <source>
        <dbReference type="Google" id="ProtNLM"/>
    </source>
</evidence>